<dbReference type="OrthoDB" id="9810874at2"/>
<dbReference type="RefSeq" id="WP_105959245.1">
    <property type="nucleotide sequence ID" value="NZ_PVNS01000008.1"/>
</dbReference>
<organism evidence="3 4">
    <name type="scientific">Alkalicoccus urumqiensis</name>
    <name type="common">Bacillus urumqiensis</name>
    <dbReference type="NCBI Taxonomy" id="1548213"/>
    <lineage>
        <taxon>Bacteria</taxon>
        <taxon>Bacillati</taxon>
        <taxon>Bacillota</taxon>
        <taxon>Bacilli</taxon>
        <taxon>Bacillales</taxon>
        <taxon>Bacillaceae</taxon>
        <taxon>Alkalicoccus</taxon>
    </lineage>
</organism>
<keyword evidence="1" id="KW-0175">Coiled coil</keyword>
<protein>
    <recommendedName>
        <fullName evidence="5">YtxH domain-containing protein</fullName>
    </recommendedName>
</protein>
<gene>
    <name evidence="3" type="ORF">C6I21_09600</name>
</gene>
<dbReference type="AlphaFoldDB" id="A0A2P6MGJ6"/>
<dbReference type="Proteomes" id="UP000243650">
    <property type="component" value="Unassembled WGS sequence"/>
</dbReference>
<accession>A0A2P6MGJ6</accession>
<keyword evidence="4" id="KW-1185">Reference proteome</keyword>
<keyword evidence="2" id="KW-0812">Transmembrane</keyword>
<keyword evidence="2" id="KW-1133">Transmembrane helix</keyword>
<dbReference type="InterPro" id="IPR024623">
    <property type="entry name" value="YtxH"/>
</dbReference>
<dbReference type="InterPro" id="IPR052928">
    <property type="entry name" value="Desiccation-related_membrane"/>
</dbReference>
<evidence type="ECO:0000256" key="2">
    <source>
        <dbReference type="SAM" id="Phobius"/>
    </source>
</evidence>
<keyword evidence="2" id="KW-0472">Membrane</keyword>
<evidence type="ECO:0000313" key="3">
    <source>
        <dbReference type="EMBL" id="PRO65406.1"/>
    </source>
</evidence>
<dbReference type="PANTHER" id="PTHR35792">
    <property type="entry name" value="GENERAL STRESS PROTEIN"/>
    <property type="match status" value="1"/>
</dbReference>
<feature type="transmembrane region" description="Helical" evidence="2">
    <location>
        <begin position="12"/>
        <end position="31"/>
    </location>
</feature>
<feature type="coiled-coil region" evidence="1">
    <location>
        <begin position="54"/>
        <end position="117"/>
    </location>
</feature>
<reference evidence="3 4" key="1">
    <citation type="submission" date="2018-03" db="EMBL/GenBank/DDBJ databases">
        <title>Bacillus urumqiensis sp. nov., a moderately haloalkaliphilic bacterium isolated from a salt lake.</title>
        <authorList>
            <person name="Zhao B."/>
            <person name="Liao Z."/>
        </authorList>
    </citation>
    <scope>NUCLEOTIDE SEQUENCE [LARGE SCALE GENOMIC DNA]</scope>
    <source>
        <strain evidence="3 4">BZ-SZ-XJ18</strain>
    </source>
</reference>
<sequence length="128" mass="14153">MSEANGVSVKDFVTGALAGAMVGASAAFLFAPTSGRRLREGINEQAKESTVTIANNIRRLTRSLRRDMKELKDSADYLLDDFDDVSGDIASSVRQEVEDLQRSVEQLIKEVEEREAAKKGEQTDDDHY</sequence>
<evidence type="ECO:0008006" key="5">
    <source>
        <dbReference type="Google" id="ProtNLM"/>
    </source>
</evidence>
<dbReference type="EMBL" id="PVNS01000008">
    <property type="protein sequence ID" value="PRO65406.1"/>
    <property type="molecule type" value="Genomic_DNA"/>
</dbReference>
<name>A0A2P6MGJ6_ALKUR</name>
<proteinExistence type="predicted"/>
<evidence type="ECO:0000256" key="1">
    <source>
        <dbReference type="SAM" id="Coils"/>
    </source>
</evidence>
<evidence type="ECO:0000313" key="4">
    <source>
        <dbReference type="Proteomes" id="UP000243650"/>
    </source>
</evidence>
<dbReference type="PANTHER" id="PTHR35792:SF1">
    <property type="entry name" value="SLL0268 PROTEIN"/>
    <property type="match status" value="1"/>
</dbReference>
<comment type="caution">
    <text evidence="3">The sequence shown here is derived from an EMBL/GenBank/DDBJ whole genome shotgun (WGS) entry which is preliminary data.</text>
</comment>
<dbReference type="Pfam" id="PF12732">
    <property type="entry name" value="YtxH"/>
    <property type="match status" value="1"/>
</dbReference>